<dbReference type="OrthoDB" id="123307at2"/>
<dbReference type="EMBL" id="QJVJ01000006">
    <property type="protein sequence ID" value="PYI53935.1"/>
    <property type="molecule type" value="Genomic_DNA"/>
</dbReference>
<proteinExistence type="predicted"/>
<reference evidence="2 3" key="1">
    <citation type="submission" date="2018-05" db="EMBL/GenBank/DDBJ databases">
        <title>Paenibacillus flagellatus sp. nov., isolated from selenium mineral soil.</title>
        <authorList>
            <person name="Dai X."/>
        </authorList>
    </citation>
    <scope>NUCLEOTIDE SEQUENCE [LARGE SCALE GENOMIC DNA]</scope>
    <source>
        <strain evidence="2 3">DXL2</strain>
    </source>
</reference>
<evidence type="ECO:0000313" key="2">
    <source>
        <dbReference type="EMBL" id="PYI53935.1"/>
    </source>
</evidence>
<accession>A0A2V5K3S7</accession>
<dbReference type="Gene3D" id="1.10.3300.10">
    <property type="entry name" value="Jann2411-like domain"/>
    <property type="match status" value="1"/>
</dbReference>
<comment type="caution">
    <text evidence="2">The sequence shown here is derived from an EMBL/GenBank/DDBJ whole genome shotgun (WGS) entry which is preliminary data.</text>
</comment>
<dbReference type="PANTHER" id="PTHR35525:SF3">
    <property type="entry name" value="BLL6575 PROTEIN"/>
    <property type="match status" value="1"/>
</dbReference>
<evidence type="ECO:0000313" key="3">
    <source>
        <dbReference type="Proteomes" id="UP000247476"/>
    </source>
</evidence>
<name>A0A2V5K3S7_9BACL</name>
<dbReference type="SUPFAM" id="SSF160904">
    <property type="entry name" value="Jann2411-like"/>
    <property type="match status" value="1"/>
</dbReference>
<dbReference type="Pfam" id="PF11706">
    <property type="entry name" value="zf-CGNR"/>
    <property type="match status" value="1"/>
</dbReference>
<dbReference type="InterPro" id="IPR021005">
    <property type="entry name" value="Znf_CGNR"/>
</dbReference>
<dbReference type="Proteomes" id="UP000247476">
    <property type="component" value="Unassembled WGS sequence"/>
</dbReference>
<dbReference type="RefSeq" id="WP_110840919.1">
    <property type="nucleotide sequence ID" value="NZ_QJVJ01000006.1"/>
</dbReference>
<keyword evidence="3" id="KW-1185">Reference proteome</keyword>
<organism evidence="2 3">
    <name type="scientific">Paenibacillus flagellatus</name>
    <dbReference type="NCBI Taxonomy" id="2211139"/>
    <lineage>
        <taxon>Bacteria</taxon>
        <taxon>Bacillati</taxon>
        <taxon>Bacillota</taxon>
        <taxon>Bacilli</taxon>
        <taxon>Bacillales</taxon>
        <taxon>Paenibacillaceae</taxon>
        <taxon>Paenibacillus</taxon>
    </lineage>
</organism>
<dbReference type="InterPro" id="IPR023286">
    <property type="entry name" value="ABATE_dom_sf"/>
</dbReference>
<evidence type="ECO:0000259" key="1">
    <source>
        <dbReference type="Pfam" id="PF11706"/>
    </source>
</evidence>
<protein>
    <recommendedName>
        <fullName evidence="1">Zinc finger CGNR domain-containing protein</fullName>
    </recommendedName>
</protein>
<feature type="domain" description="Zinc finger CGNR" evidence="1">
    <location>
        <begin position="135"/>
        <end position="178"/>
    </location>
</feature>
<sequence length="193" mass="21766">MLWDDFINSEWRDWRGSGRTEDRLDRPDWLERLLAEHGFDPARPPTEGDIAELKRLRAVLLGIVRRLAAGEVPDAADLGRLNAVMAGGPVVRSVGAADDGRYELRLSPAARDWPQLAAEIAASLVRTMAEGEPSRFRICDNPDCRWVYYDDTRNRSKKYCDDKMCGNLMKVRRFRARKKAGSGAPPPTQPEAE</sequence>
<dbReference type="PANTHER" id="PTHR35525">
    <property type="entry name" value="BLL6575 PROTEIN"/>
    <property type="match status" value="1"/>
</dbReference>
<dbReference type="InterPro" id="IPR010852">
    <property type="entry name" value="ABATE"/>
</dbReference>
<gene>
    <name evidence="2" type="ORF">DLM86_15385</name>
</gene>
<dbReference type="Pfam" id="PF07336">
    <property type="entry name" value="ABATE"/>
    <property type="match status" value="1"/>
</dbReference>
<dbReference type="AlphaFoldDB" id="A0A2V5K3S7"/>